<keyword evidence="5 8" id="KW-0812">Transmembrane</keyword>
<evidence type="ECO:0000256" key="6">
    <source>
        <dbReference type="ARBA" id="ARBA00022989"/>
    </source>
</evidence>
<proteinExistence type="inferred from homology"/>
<evidence type="ECO:0000256" key="7">
    <source>
        <dbReference type="ARBA" id="ARBA00023136"/>
    </source>
</evidence>
<reference evidence="9 10" key="1">
    <citation type="journal article" date="2015" name="Genome Announc.">
        <title>Expanding the biotechnology potential of lactobacilli through comparative genomics of 213 strains and associated genera.</title>
        <authorList>
            <person name="Sun Z."/>
            <person name="Harris H.M."/>
            <person name="McCann A."/>
            <person name="Guo C."/>
            <person name="Argimon S."/>
            <person name="Zhang W."/>
            <person name="Yang X."/>
            <person name="Jeffery I.B."/>
            <person name="Cooney J.C."/>
            <person name="Kagawa T.F."/>
            <person name="Liu W."/>
            <person name="Song Y."/>
            <person name="Salvetti E."/>
            <person name="Wrobel A."/>
            <person name="Rasinkangas P."/>
            <person name="Parkhill J."/>
            <person name="Rea M.C."/>
            <person name="O'Sullivan O."/>
            <person name="Ritari J."/>
            <person name="Douillard F.P."/>
            <person name="Paul Ross R."/>
            <person name="Yang R."/>
            <person name="Briner A.E."/>
            <person name="Felis G.E."/>
            <person name="de Vos W.M."/>
            <person name="Barrangou R."/>
            <person name="Klaenhammer T.R."/>
            <person name="Caufield P.W."/>
            <person name="Cui Y."/>
            <person name="Zhang H."/>
            <person name="O'Toole P.W."/>
        </authorList>
    </citation>
    <scope>NUCLEOTIDE SEQUENCE [LARGE SCALE GENOMIC DNA]</scope>
    <source>
        <strain evidence="9 10">DSM 14340</strain>
    </source>
</reference>
<dbReference type="GO" id="GO:0055085">
    <property type="term" value="P:transmembrane transport"/>
    <property type="evidence" value="ECO:0007669"/>
    <property type="project" value="TreeGrafter"/>
</dbReference>
<protein>
    <recommendedName>
        <fullName evidence="11">Permease</fullName>
    </recommendedName>
</protein>
<organism evidence="9 10">
    <name type="scientific">Latilactobacillus fuchuensis DSM 14340 = JCM 11249</name>
    <dbReference type="NCBI Taxonomy" id="1423747"/>
    <lineage>
        <taxon>Bacteria</taxon>
        <taxon>Bacillati</taxon>
        <taxon>Bacillota</taxon>
        <taxon>Bacilli</taxon>
        <taxon>Lactobacillales</taxon>
        <taxon>Lactobacillaceae</taxon>
        <taxon>Latilactobacillus</taxon>
    </lineage>
</organism>
<feature type="transmembrane region" description="Helical" evidence="8">
    <location>
        <begin position="270"/>
        <end position="295"/>
    </location>
</feature>
<feature type="transmembrane region" description="Helical" evidence="8">
    <location>
        <begin position="74"/>
        <end position="95"/>
    </location>
</feature>
<evidence type="ECO:0000313" key="10">
    <source>
        <dbReference type="Proteomes" id="UP000051264"/>
    </source>
</evidence>
<dbReference type="Proteomes" id="UP000051264">
    <property type="component" value="Unassembled WGS sequence"/>
</dbReference>
<feature type="transmembrane region" description="Helical" evidence="8">
    <location>
        <begin position="40"/>
        <end position="62"/>
    </location>
</feature>
<keyword evidence="4" id="KW-1003">Cell membrane</keyword>
<evidence type="ECO:0000256" key="8">
    <source>
        <dbReference type="SAM" id="Phobius"/>
    </source>
</evidence>
<feature type="transmembrane region" description="Helical" evidence="8">
    <location>
        <begin position="229"/>
        <end position="250"/>
    </location>
</feature>
<keyword evidence="6 8" id="KW-1133">Transmembrane helix</keyword>
<dbReference type="eggNOG" id="COG0628">
    <property type="taxonomic scope" value="Bacteria"/>
</dbReference>
<evidence type="ECO:0000256" key="4">
    <source>
        <dbReference type="ARBA" id="ARBA00022475"/>
    </source>
</evidence>
<accession>A0A0R1RXK3</accession>
<dbReference type="PATRIC" id="fig|1423747.3.peg.1409"/>
<dbReference type="PANTHER" id="PTHR21716">
    <property type="entry name" value="TRANSMEMBRANE PROTEIN"/>
    <property type="match status" value="1"/>
</dbReference>
<dbReference type="PANTHER" id="PTHR21716:SF53">
    <property type="entry name" value="PERMEASE PERM-RELATED"/>
    <property type="match status" value="1"/>
</dbReference>
<keyword evidence="3" id="KW-0813">Transport</keyword>
<comment type="similarity">
    <text evidence="2">Belongs to the autoinducer-2 exporter (AI-2E) (TC 2.A.86) family.</text>
</comment>
<dbReference type="GO" id="GO:0005886">
    <property type="term" value="C:plasma membrane"/>
    <property type="evidence" value="ECO:0007669"/>
    <property type="project" value="UniProtKB-SubCell"/>
</dbReference>
<feature type="transmembrane region" description="Helical" evidence="8">
    <location>
        <begin position="12"/>
        <end position="34"/>
    </location>
</feature>
<dbReference type="Pfam" id="PF01594">
    <property type="entry name" value="AI-2E_transport"/>
    <property type="match status" value="1"/>
</dbReference>
<comment type="subcellular location">
    <subcellularLocation>
        <location evidence="1">Cell membrane</location>
        <topology evidence="1">Multi-pass membrane protein</topology>
    </subcellularLocation>
</comment>
<sequence length="368" mass="40704">MFDRLRHSKLMFWSIELLIVAVLIFVCTKISFLFDPIGTFISTLFGPIIGAGLLFYLFNPLIKLLGKLKVSRNWAIAIIFIVFFGGIIFIVATVIPNLVNQVAQLVTNLPDFAKKLQELGNDLVQNPHLKNIDFNKYINQLDLKPGKIAENIMKSFTSSFGSMIGAITSVTIGVFTVPIMLFYMLKDGHHLVPTIQKMLPERYNQQVADLLRKMGATISAYIGGQALECLFVGVFTFIGYLMIGMPYAYLLGFIAGVSNIIPYLGPYIGIAPALIIGLSISIPKTIMVIVVVVIVQQIDGNLIYPNVIGRSLDIHPLTIIILLLVAGNIYGILGMILAIPFYAVTKTVVVYLYDINQLRNKAKDASKL</sequence>
<name>A0A0R1RXK3_9LACO</name>
<dbReference type="InterPro" id="IPR002549">
    <property type="entry name" value="AI-2E-like"/>
</dbReference>
<evidence type="ECO:0000256" key="5">
    <source>
        <dbReference type="ARBA" id="ARBA00022692"/>
    </source>
</evidence>
<dbReference type="AlphaFoldDB" id="A0A0R1RXK3"/>
<gene>
    <name evidence="9" type="ORF">FC69_GL001382</name>
</gene>
<evidence type="ECO:0000313" key="9">
    <source>
        <dbReference type="EMBL" id="KRL60036.1"/>
    </source>
</evidence>
<evidence type="ECO:0000256" key="1">
    <source>
        <dbReference type="ARBA" id="ARBA00004651"/>
    </source>
</evidence>
<evidence type="ECO:0000256" key="3">
    <source>
        <dbReference type="ARBA" id="ARBA00022448"/>
    </source>
</evidence>
<evidence type="ECO:0000256" key="2">
    <source>
        <dbReference type="ARBA" id="ARBA00009773"/>
    </source>
</evidence>
<keyword evidence="7 8" id="KW-0472">Membrane</keyword>
<comment type="caution">
    <text evidence="9">The sequence shown here is derived from an EMBL/GenBank/DDBJ whole genome shotgun (WGS) entry which is preliminary data.</text>
</comment>
<dbReference type="OrthoDB" id="9793390at2"/>
<dbReference type="EMBL" id="AZEX01000039">
    <property type="protein sequence ID" value="KRL60036.1"/>
    <property type="molecule type" value="Genomic_DNA"/>
</dbReference>
<dbReference type="STRING" id="1423747.FC69_GL001382"/>
<evidence type="ECO:0008006" key="11">
    <source>
        <dbReference type="Google" id="ProtNLM"/>
    </source>
</evidence>
<feature type="transmembrane region" description="Helical" evidence="8">
    <location>
        <begin position="163"/>
        <end position="185"/>
    </location>
</feature>
<dbReference type="RefSeq" id="WP_056950375.1">
    <property type="nucleotide sequence ID" value="NZ_AZEX01000039.1"/>
</dbReference>